<sequence length="382" mass="40461">MKTMTTKIEIEAAEPTVVTRLVVKVGSSTVTQSNGVTDRTYIADLAAQIAAQRSQGRSVILVSSGAVAAGMARLGQVGRPKTIPQKQAAAAVGQGLLMQTYADAFGAHGVTVAQILLTRDDLRDRTRYLNARNTFAALLKAGVVPIVNENDTVAVDEIKFGDNDTLAALVASLAEADALLLLSDVAGLYDRDPTQFADAELIPVVEKIDKATEQRAGSARSKVGAGGMTTKIQAAKICAGAGVRMTIANGHRPNVIADALAGECGTLFLPRPERLGQRKRWIAYGIVPKGSITVNDGARQRLVDEGKSLLPAGVTHISGHFRAGELVRLLDAHGHAFAQGFVNYANDDLFKIMGRRTADISQLLGAKPSDEVVHRDNLVLNL</sequence>
<feature type="binding site" evidence="1">
    <location>
        <position position="24"/>
    </location>
    <ligand>
        <name>ATP</name>
        <dbReference type="ChEBI" id="CHEBI:30616"/>
    </ligand>
</feature>
<comment type="catalytic activity">
    <reaction evidence="1">
        <text>L-glutamate + ATP = L-glutamyl 5-phosphate + ADP</text>
        <dbReference type="Rhea" id="RHEA:14877"/>
        <dbReference type="ChEBI" id="CHEBI:29985"/>
        <dbReference type="ChEBI" id="CHEBI:30616"/>
        <dbReference type="ChEBI" id="CHEBI:58274"/>
        <dbReference type="ChEBI" id="CHEBI:456216"/>
        <dbReference type="EC" id="2.7.2.11"/>
    </reaction>
</comment>
<dbReference type="Gene3D" id="2.30.130.10">
    <property type="entry name" value="PUA domain"/>
    <property type="match status" value="1"/>
</dbReference>
<dbReference type="InterPro" id="IPR005715">
    <property type="entry name" value="Glu_5kinase/COase_Synthase"/>
</dbReference>
<dbReference type="PANTHER" id="PTHR43654:SF1">
    <property type="entry name" value="ISOPENTENYL PHOSPHATE KINASE"/>
    <property type="match status" value="1"/>
</dbReference>
<dbReference type="EMBL" id="AP025739">
    <property type="protein sequence ID" value="BDI31736.1"/>
    <property type="molecule type" value="Genomic_DNA"/>
</dbReference>
<keyword evidence="1" id="KW-0418">Kinase</keyword>
<dbReference type="PROSITE" id="PS50890">
    <property type="entry name" value="PUA"/>
    <property type="match status" value="1"/>
</dbReference>
<dbReference type="GO" id="GO:0004349">
    <property type="term" value="F:glutamate 5-kinase activity"/>
    <property type="evidence" value="ECO:0007669"/>
    <property type="project" value="UniProtKB-UniRule"/>
</dbReference>
<keyword evidence="3" id="KW-1185">Reference proteome</keyword>
<dbReference type="InterPro" id="IPR001048">
    <property type="entry name" value="Asp/Glu/Uridylate_kinase"/>
</dbReference>
<keyword evidence="1" id="KW-0808">Transferase</keyword>
<dbReference type="Pfam" id="PF01472">
    <property type="entry name" value="PUA"/>
    <property type="match status" value="1"/>
</dbReference>
<dbReference type="PIRSF" id="PIRSF000729">
    <property type="entry name" value="GK"/>
    <property type="match status" value="1"/>
</dbReference>
<dbReference type="FunFam" id="3.40.1160.10:FF:000018">
    <property type="entry name" value="Glutamate 5-kinase"/>
    <property type="match status" value="1"/>
</dbReference>
<feature type="binding site" evidence="1">
    <location>
        <begin position="183"/>
        <end position="184"/>
    </location>
    <ligand>
        <name>ATP</name>
        <dbReference type="ChEBI" id="CHEBI:30616"/>
    </ligand>
</feature>
<dbReference type="InterPro" id="IPR041739">
    <property type="entry name" value="G5K_ProB"/>
</dbReference>
<dbReference type="InterPro" id="IPR001057">
    <property type="entry name" value="Glu/AcGlu_kinase"/>
</dbReference>
<comment type="function">
    <text evidence="1">Catalyzes the transfer of a phosphate group to glutamate to form L-glutamate 5-phosphate.</text>
</comment>
<comment type="pathway">
    <text evidence="1">Amino-acid biosynthesis; L-proline biosynthesis; L-glutamate 5-semialdehyde from L-glutamate: step 1/2.</text>
</comment>
<dbReference type="SUPFAM" id="SSF88697">
    <property type="entry name" value="PUA domain-like"/>
    <property type="match status" value="1"/>
</dbReference>
<dbReference type="InterPro" id="IPR002478">
    <property type="entry name" value="PUA"/>
</dbReference>
<protein>
    <recommendedName>
        <fullName evidence="1">Glutamate 5-kinase</fullName>
        <ecNumber evidence="1">2.7.2.11</ecNumber>
    </recommendedName>
    <alternativeName>
        <fullName evidence="1">Gamma-glutamyl kinase</fullName>
        <shortName evidence="1">GK</shortName>
    </alternativeName>
</protein>
<feature type="binding site" evidence="1">
    <location>
        <position position="151"/>
    </location>
    <ligand>
        <name>substrate</name>
    </ligand>
</feature>
<dbReference type="PROSITE" id="PS00902">
    <property type="entry name" value="GLUTAMATE_5_KINASE"/>
    <property type="match status" value="1"/>
</dbReference>
<evidence type="ECO:0000256" key="1">
    <source>
        <dbReference type="HAMAP-Rule" id="MF_00456"/>
    </source>
</evidence>
<comment type="caution">
    <text evidence="1">Lacks conserved residue(s) required for the propagation of feature annotation.</text>
</comment>
<keyword evidence="1" id="KW-0641">Proline biosynthesis</keyword>
<comment type="subcellular location">
    <subcellularLocation>
        <location evidence="1">Cytoplasm</location>
    </subcellularLocation>
</comment>
<dbReference type="InterPro" id="IPR036393">
    <property type="entry name" value="AceGlu_kinase-like_sf"/>
</dbReference>
<dbReference type="GO" id="GO:0005829">
    <property type="term" value="C:cytosol"/>
    <property type="evidence" value="ECO:0007669"/>
    <property type="project" value="TreeGrafter"/>
</dbReference>
<dbReference type="Pfam" id="PF00696">
    <property type="entry name" value="AA_kinase"/>
    <property type="match status" value="1"/>
</dbReference>
<dbReference type="InterPro" id="IPR019797">
    <property type="entry name" value="Glutamate_5-kinase_CS"/>
</dbReference>
<evidence type="ECO:0000313" key="3">
    <source>
        <dbReference type="Proteomes" id="UP000287394"/>
    </source>
</evidence>
<keyword evidence="1" id="KW-0028">Amino-acid biosynthesis</keyword>
<dbReference type="GO" id="GO:0003723">
    <property type="term" value="F:RNA binding"/>
    <property type="evidence" value="ECO:0007669"/>
    <property type="project" value="InterPro"/>
</dbReference>
<dbReference type="GO" id="GO:0005524">
    <property type="term" value="F:ATP binding"/>
    <property type="evidence" value="ECO:0007669"/>
    <property type="project" value="UniProtKB-KW"/>
</dbReference>
<dbReference type="NCBIfam" id="TIGR01027">
    <property type="entry name" value="proB"/>
    <property type="match status" value="1"/>
</dbReference>
<dbReference type="FunCoup" id="A0A402D0Y6">
    <property type="interactions" value="320"/>
</dbReference>
<accession>A0A402D0Y6</accession>
<keyword evidence="1" id="KW-0067">ATP-binding</keyword>
<dbReference type="InterPro" id="IPR015947">
    <property type="entry name" value="PUA-like_sf"/>
</dbReference>
<reference evidence="2 3" key="1">
    <citation type="journal article" date="2019" name="Int. J. Syst. Evol. Microbiol.">
        <title>Capsulimonas corticalis gen. nov., sp. nov., an aerobic capsulated bacterium, of a novel bacterial order, Capsulimonadales ord. nov., of the class Armatimonadia of the phylum Armatimonadetes.</title>
        <authorList>
            <person name="Li J."/>
            <person name="Kudo C."/>
            <person name="Tonouchi A."/>
        </authorList>
    </citation>
    <scope>NUCLEOTIDE SEQUENCE [LARGE SCALE GENOMIC DNA]</scope>
    <source>
        <strain evidence="2 3">AX-7</strain>
    </source>
</reference>
<dbReference type="HAMAP" id="MF_00456">
    <property type="entry name" value="ProB"/>
    <property type="match status" value="1"/>
</dbReference>
<dbReference type="GO" id="GO:0055129">
    <property type="term" value="P:L-proline biosynthetic process"/>
    <property type="evidence" value="ECO:0007669"/>
    <property type="project" value="UniProtKB-UniRule"/>
</dbReference>
<dbReference type="InterPro" id="IPR011529">
    <property type="entry name" value="Glu_5kinase"/>
</dbReference>
<proteinExistence type="inferred from homology"/>
<dbReference type="EC" id="2.7.2.11" evidence="1"/>
<dbReference type="PANTHER" id="PTHR43654">
    <property type="entry name" value="GLUTAMATE 5-KINASE"/>
    <property type="match status" value="1"/>
</dbReference>
<dbReference type="InterPro" id="IPR036974">
    <property type="entry name" value="PUA_sf"/>
</dbReference>
<dbReference type="AlphaFoldDB" id="A0A402D0Y6"/>
<feature type="binding site" evidence="1">
    <location>
        <position position="64"/>
    </location>
    <ligand>
        <name>substrate</name>
    </ligand>
</feature>
<comment type="similarity">
    <text evidence="1">Belongs to the glutamate 5-kinase family.</text>
</comment>
<keyword evidence="1" id="KW-0963">Cytoplasm</keyword>
<keyword evidence="1" id="KW-0547">Nucleotide-binding</keyword>
<dbReference type="KEGG" id="ccot:CCAX7_37870"/>
<dbReference type="PRINTS" id="PR00474">
    <property type="entry name" value="GLU5KINASE"/>
</dbReference>
<organism evidence="2 3">
    <name type="scientific">Capsulimonas corticalis</name>
    <dbReference type="NCBI Taxonomy" id="2219043"/>
    <lineage>
        <taxon>Bacteria</taxon>
        <taxon>Bacillati</taxon>
        <taxon>Armatimonadota</taxon>
        <taxon>Armatimonadia</taxon>
        <taxon>Capsulimonadales</taxon>
        <taxon>Capsulimonadaceae</taxon>
        <taxon>Capsulimonas</taxon>
    </lineage>
</organism>
<feature type="binding site" evidence="1">
    <location>
        <position position="163"/>
    </location>
    <ligand>
        <name>substrate</name>
    </ligand>
</feature>
<gene>
    <name evidence="1 2" type="primary">proB</name>
    <name evidence="2" type="ORF">CCAX7_37870</name>
</gene>
<dbReference type="CDD" id="cd04242">
    <property type="entry name" value="AAK_G5K_ProB"/>
    <property type="match status" value="1"/>
</dbReference>
<evidence type="ECO:0000313" key="2">
    <source>
        <dbReference type="EMBL" id="BDI31736.1"/>
    </source>
</evidence>
<dbReference type="SUPFAM" id="SSF53633">
    <property type="entry name" value="Carbamate kinase-like"/>
    <property type="match status" value="1"/>
</dbReference>
<name>A0A402D0Y6_9BACT</name>
<dbReference type="Proteomes" id="UP000287394">
    <property type="component" value="Chromosome"/>
</dbReference>
<dbReference type="SMART" id="SM00359">
    <property type="entry name" value="PUA"/>
    <property type="match status" value="1"/>
</dbReference>
<dbReference type="Gene3D" id="3.40.1160.10">
    <property type="entry name" value="Acetylglutamate kinase-like"/>
    <property type="match status" value="1"/>
</dbReference>
<dbReference type="CDD" id="cd21157">
    <property type="entry name" value="PUA_G5K"/>
    <property type="match status" value="1"/>
</dbReference>